<evidence type="ECO:0000256" key="3">
    <source>
        <dbReference type="ARBA" id="ARBA00022801"/>
    </source>
</evidence>
<organism evidence="4 5">
    <name type="scientific">Asanoa hainanensis</name>
    <dbReference type="NCBI Taxonomy" id="560556"/>
    <lineage>
        <taxon>Bacteria</taxon>
        <taxon>Bacillati</taxon>
        <taxon>Actinomycetota</taxon>
        <taxon>Actinomycetes</taxon>
        <taxon>Micromonosporales</taxon>
        <taxon>Micromonosporaceae</taxon>
        <taxon>Asanoa</taxon>
    </lineage>
</organism>
<reference evidence="4 5" key="1">
    <citation type="submission" date="2017-06" db="EMBL/GenBank/DDBJ databases">
        <authorList>
            <person name="Kim H.J."/>
            <person name="Triplett B.A."/>
        </authorList>
    </citation>
    <scope>NUCLEOTIDE SEQUENCE [LARGE SCALE GENOMIC DNA]</scope>
    <source>
        <strain evidence="4 5">CGMCC 4.5593</strain>
    </source>
</reference>
<dbReference type="GO" id="GO:0006508">
    <property type="term" value="P:proteolysis"/>
    <property type="evidence" value="ECO:0007669"/>
    <property type="project" value="UniProtKB-KW"/>
</dbReference>
<dbReference type="Gene3D" id="3.30.70.360">
    <property type="match status" value="1"/>
</dbReference>
<accession>A0A239PAW1</accession>
<dbReference type="Gene3D" id="3.40.630.10">
    <property type="entry name" value="Zn peptidases"/>
    <property type="match status" value="1"/>
</dbReference>
<dbReference type="PANTHER" id="PTHR43270:SF4">
    <property type="entry name" value="CARNOSINE DIPEPTIDASE 2, ISOFORM A"/>
    <property type="match status" value="1"/>
</dbReference>
<evidence type="ECO:0000313" key="4">
    <source>
        <dbReference type="EMBL" id="SNT64075.1"/>
    </source>
</evidence>
<evidence type="ECO:0000313" key="5">
    <source>
        <dbReference type="Proteomes" id="UP000198362"/>
    </source>
</evidence>
<gene>
    <name evidence="4" type="ORF">SAMN05421812_11693</name>
</gene>
<dbReference type="Proteomes" id="UP000198362">
    <property type="component" value="Unassembled WGS sequence"/>
</dbReference>
<dbReference type="InterPro" id="IPR002933">
    <property type="entry name" value="Peptidase_M20"/>
</dbReference>
<evidence type="ECO:0000256" key="2">
    <source>
        <dbReference type="ARBA" id="ARBA00022723"/>
    </source>
</evidence>
<dbReference type="EMBL" id="FZPH01000016">
    <property type="protein sequence ID" value="SNT64075.1"/>
    <property type="molecule type" value="Genomic_DNA"/>
</dbReference>
<evidence type="ECO:0000256" key="1">
    <source>
        <dbReference type="ARBA" id="ARBA00022670"/>
    </source>
</evidence>
<keyword evidence="5" id="KW-1185">Reference proteome</keyword>
<dbReference type="InterPro" id="IPR051458">
    <property type="entry name" value="Cyt/Met_Dipeptidase"/>
</dbReference>
<dbReference type="GO" id="GO:0008233">
    <property type="term" value="F:peptidase activity"/>
    <property type="evidence" value="ECO:0007669"/>
    <property type="project" value="UniProtKB-KW"/>
</dbReference>
<name>A0A239PAW1_9ACTN</name>
<keyword evidence="2" id="KW-0479">Metal-binding</keyword>
<dbReference type="AlphaFoldDB" id="A0A239PAW1"/>
<keyword evidence="3" id="KW-0378">Hydrolase</keyword>
<keyword evidence="1" id="KW-0645">Protease</keyword>
<protein>
    <submittedName>
        <fullName evidence="4">Acetylornithine deacetylase/Succinyl-diaminopimelate desuccinylase</fullName>
    </submittedName>
</protein>
<proteinExistence type="predicted"/>
<dbReference type="SUPFAM" id="SSF53187">
    <property type="entry name" value="Zn-dependent exopeptidases"/>
    <property type="match status" value="1"/>
</dbReference>
<dbReference type="PANTHER" id="PTHR43270">
    <property type="entry name" value="BETA-ALA-HIS DIPEPTIDASE"/>
    <property type="match status" value="1"/>
</dbReference>
<sequence>MIRVNFEKVRAAVARQWADDVLPSLSGLIEIPAVSPAYDRLWSEHGQLRAAADHMRDWALRIGLPGLRADVVEADGRSPLLVIEIPPSGGDGTTLIYGHLDKQPPLGDWSDGLGPWQPVIRGDRLYGRGAVDDGYSGYAALAAVSALRAAGGSHGRVVVLLETAEESGSPDLPAYLDDLADSLADVSLVVGLDSGIADTDRLWLTTSLRGALVATVTVTVADAAVHSGIAGGILPEPFRVLRQLLDRIEDSATGAFVLPELNAPIPPERRTEAATLAALHPQVAARFPLRSRAADDSDTELILNNTWRPTMTVIGLTGLPPTEGASVLQHGSVAVRLALRLPPTVRSADAADAVTRALTTSVPYDAIVEVTDLMLIDGWNAPSMAPWLESALATIGDEVFGRPPAGIGLGGGIPFIELLGRRYPDAQFVVTGAASTESNMHAPDESLNLPYAQRLTEAIAALLNANATR</sequence>
<dbReference type="GO" id="GO:0046872">
    <property type="term" value="F:metal ion binding"/>
    <property type="evidence" value="ECO:0007669"/>
    <property type="project" value="UniProtKB-KW"/>
</dbReference>
<dbReference type="Pfam" id="PF01546">
    <property type="entry name" value="Peptidase_M20"/>
    <property type="match status" value="1"/>
</dbReference>
<dbReference type="OrthoDB" id="9761532at2"/>